<dbReference type="SUPFAM" id="SSF52540">
    <property type="entry name" value="P-loop containing nucleoside triphosphate hydrolases"/>
    <property type="match status" value="1"/>
</dbReference>
<dbReference type="Pfam" id="PF26341">
    <property type="entry name" value="AAA_SelU"/>
    <property type="match status" value="1"/>
</dbReference>
<feature type="domain" description="Rhodanese" evidence="2">
    <location>
        <begin position="17"/>
        <end position="133"/>
    </location>
</feature>
<evidence type="ECO:0000259" key="2">
    <source>
        <dbReference type="PROSITE" id="PS50206"/>
    </source>
</evidence>
<dbReference type="GO" id="GO:0002098">
    <property type="term" value="P:tRNA wobble uridine modification"/>
    <property type="evidence" value="ECO:0007669"/>
    <property type="project" value="InterPro"/>
</dbReference>
<dbReference type="InterPro" id="IPR027417">
    <property type="entry name" value="P-loop_NTPase"/>
</dbReference>
<protein>
    <submittedName>
        <fullName evidence="3">tRNA 2-selenouridine(34) synthase MnmH</fullName>
    </submittedName>
</protein>
<accession>A0A2W6NI89</accession>
<gene>
    <name evidence="3" type="ORF">B6S12_02755</name>
</gene>
<keyword evidence="4" id="KW-1185">Reference proteome</keyword>
<dbReference type="Pfam" id="PF00581">
    <property type="entry name" value="Rhodanese"/>
    <property type="match status" value="1"/>
</dbReference>
<evidence type="ECO:0000313" key="4">
    <source>
        <dbReference type="Proteomes" id="UP000249746"/>
    </source>
</evidence>
<dbReference type="Proteomes" id="UP000249746">
    <property type="component" value="Unassembled WGS sequence"/>
</dbReference>
<dbReference type="GO" id="GO:0043828">
    <property type="term" value="F:tRNA 2-selenouridine synthase activity"/>
    <property type="evidence" value="ECO:0007669"/>
    <property type="project" value="InterPro"/>
</dbReference>
<sequence>MIKIANIAEFLSLELSLILDVRSPKEFAYSHIPNALNYPVLQDSQYEQIGTIYKQNSFNAKAMGASFVCQNIANHLVNLKDLLSPAKPFGIYCARGGMRSHSFYEVLKRIGYQVVLLEGGYKAYRTEVLNYLSSPLKHRFITLVGQTGCGKSEIIHSFANSLDIESLAKHFGSSFGGVLGKQPSMKYFYDLLFARLKNLENAPFVLVEGESKKLGNLILPTLLYETYHKAPKILIISPLEDRIKRIIKQYGKISKEFFETSMQKIAPFMKKSFWEEAKNAFYANNLEKVAEILLIEYYDKVYKKENYLYSITHTNTQNTLQEIQNFANTLK</sequence>
<evidence type="ECO:0000313" key="3">
    <source>
        <dbReference type="EMBL" id="PZT48580.1"/>
    </source>
</evidence>
<dbReference type="Gene3D" id="3.40.50.300">
    <property type="entry name" value="P-loop containing nucleotide triphosphate hydrolases"/>
    <property type="match status" value="1"/>
</dbReference>
<dbReference type="Gene3D" id="3.40.250.10">
    <property type="entry name" value="Rhodanese-like domain"/>
    <property type="match status" value="1"/>
</dbReference>
<dbReference type="PANTHER" id="PTHR30401">
    <property type="entry name" value="TRNA 2-SELENOURIDINE SYNTHASE"/>
    <property type="match status" value="1"/>
</dbReference>
<organism evidence="3 4">
    <name type="scientific">Helicobacter valdiviensis</name>
    <dbReference type="NCBI Taxonomy" id="1458358"/>
    <lineage>
        <taxon>Bacteria</taxon>
        <taxon>Pseudomonadati</taxon>
        <taxon>Campylobacterota</taxon>
        <taxon>Epsilonproteobacteria</taxon>
        <taxon>Campylobacterales</taxon>
        <taxon>Helicobacteraceae</taxon>
        <taxon>Helicobacter</taxon>
    </lineage>
</organism>
<dbReference type="SUPFAM" id="SSF52821">
    <property type="entry name" value="Rhodanese/Cell cycle control phosphatase"/>
    <property type="match status" value="1"/>
</dbReference>
<dbReference type="NCBIfam" id="NF008750">
    <property type="entry name" value="PRK11784.1-2"/>
    <property type="match status" value="1"/>
</dbReference>
<name>A0A2W6NI89_9HELI</name>
<dbReference type="PROSITE" id="PS50206">
    <property type="entry name" value="RHODANESE_3"/>
    <property type="match status" value="1"/>
</dbReference>
<dbReference type="InterPro" id="IPR058840">
    <property type="entry name" value="AAA_SelU"/>
</dbReference>
<dbReference type="NCBIfam" id="TIGR03167">
    <property type="entry name" value="tRNA_sel_U_synt"/>
    <property type="match status" value="1"/>
</dbReference>
<dbReference type="InterPro" id="IPR036873">
    <property type="entry name" value="Rhodanese-like_dom_sf"/>
</dbReference>
<dbReference type="AlphaFoldDB" id="A0A2W6NI89"/>
<dbReference type="EMBL" id="NBIU01000005">
    <property type="protein sequence ID" value="PZT48580.1"/>
    <property type="molecule type" value="Genomic_DNA"/>
</dbReference>
<dbReference type="SMART" id="SM00450">
    <property type="entry name" value="RHOD"/>
    <property type="match status" value="1"/>
</dbReference>
<evidence type="ECO:0000256" key="1">
    <source>
        <dbReference type="ARBA" id="ARBA00023266"/>
    </source>
</evidence>
<dbReference type="InterPro" id="IPR001763">
    <property type="entry name" value="Rhodanese-like_dom"/>
</dbReference>
<dbReference type="PANTHER" id="PTHR30401:SF0">
    <property type="entry name" value="TRNA 2-SELENOURIDINE SYNTHASE"/>
    <property type="match status" value="1"/>
</dbReference>
<dbReference type="InterPro" id="IPR017582">
    <property type="entry name" value="SelU"/>
</dbReference>
<dbReference type="OrthoDB" id="285281at2"/>
<keyword evidence="1" id="KW-0711">Selenium</keyword>
<proteinExistence type="predicted"/>
<dbReference type="RefSeq" id="WP_111229300.1">
    <property type="nucleotide sequence ID" value="NZ_NBIU01000005.1"/>
</dbReference>
<comment type="caution">
    <text evidence="3">The sequence shown here is derived from an EMBL/GenBank/DDBJ whole genome shotgun (WGS) entry which is preliminary data.</text>
</comment>
<reference evidence="3 4" key="1">
    <citation type="submission" date="2017-03" db="EMBL/GenBank/DDBJ databases">
        <title>Genomic and clinical evidence uncovers the enterohepatic species Helicobacter valdiviensis as a potential human intestinal pathogen.</title>
        <authorList>
            <person name="Fresia P."/>
            <person name="Jara R."/>
            <person name="Sierra R."/>
            <person name="Ferres I."/>
            <person name="Greif G."/>
            <person name="Iraola G."/>
            <person name="Collado L."/>
        </authorList>
    </citation>
    <scope>NUCLEOTIDE SEQUENCE [LARGE SCALE GENOMIC DNA]</scope>
    <source>
        <strain evidence="3 4">WBE14</strain>
    </source>
</reference>